<feature type="signal peptide" evidence="1">
    <location>
        <begin position="1"/>
        <end position="24"/>
    </location>
</feature>
<dbReference type="CDD" id="cd00161">
    <property type="entry name" value="beta-trefoil_Ricin-like"/>
    <property type="match status" value="1"/>
</dbReference>
<dbReference type="InterPro" id="IPR000772">
    <property type="entry name" value="Ricin_B_lectin"/>
</dbReference>
<protein>
    <recommendedName>
        <fullName evidence="2">Ricin B lectin domain-containing protein</fullName>
    </recommendedName>
</protein>
<dbReference type="SMART" id="SM00458">
    <property type="entry name" value="RICIN"/>
    <property type="match status" value="1"/>
</dbReference>
<evidence type="ECO:0000313" key="4">
    <source>
        <dbReference type="Proteomes" id="UP001501666"/>
    </source>
</evidence>
<dbReference type="PROSITE" id="PS50231">
    <property type="entry name" value="RICIN_B_LECTIN"/>
    <property type="match status" value="1"/>
</dbReference>
<evidence type="ECO:0000313" key="3">
    <source>
        <dbReference type="EMBL" id="GAA2672572.1"/>
    </source>
</evidence>
<comment type="caution">
    <text evidence="3">The sequence shown here is derived from an EMBL/GenBank/DDBJ whole genome shotgun (WGS) entry which is preliminary data.</text>
</comment>
<feature type="chain" id="PRO_5046691488" description="Ricin B lectin domain-containing protein" evidence="1">
    <location>
        <begin position="25"/>
        <end position="172"/>
    </location>
</feature>
<evidence type="ECO:0000256" key="1">
    <source>
        <dbReference type="SAM" id="SignalP"/>
    </source>
</evidence>
<dbReference type="InterPro" id="IPR035992">
    <property type="entry name" value="Ricin_B-like_lectins"/>
</dbReference>
<dbReference type="Pfam" id="PF00652">
    <property type="entry name" value="Ricin_B_lectin"/>
    <property type="match status" value="1"/>
</dbReference>
<sequence>MRAAMTLLTGITLAGGLLVAPAEASGGAVVELKNAATGMCLAIGRGEARKGKTAIQWPCIHSPAQRWLMTSEGHLVNVATGMCLAIGGGQERRGKAAIQWTCNGGWAQRWKQKRLWRGPRDIPESELPRHFMNGATGMCLAIGNGQARKGKAAIQWPCKKSLSQAWHITVVG</sequence>
<accession>A0ABP6EN37</accession>
<evidence type="ECO:0000259" key="2">
    <source>
        <dbReference type="SMART" id="SM00458"/>
    </source>
</evidence>
<keyword evidence="4" id="KW-1185">Reference proteome</keyword>
<organism evidence="3 4">
    <name type="scientific">Nonomuraea recticatena</name>
    <dbReference type="NCBI Taxonomy" id="46178"/>
    <lineage>
        <taxon>Bacteria</taxon>
        <taxon>Bacillati</taxon>
        <taxon>Actinomycetota</taxon>
        <taxon>Actinomycetes</taxon>
        <taxon>Streptosporangiales</taxon>
        <taxon>Streptosporangiaceae</taxon>
        <taxon>Nonomuraea</taxon>
    </lineage>
</organism>
<dbReference type="Gene3D" id="2.80.10.50">
    <property type="match status" value="1"/>
</dbReference>
<dbReference type="EMBL" id="BAAATE010000014">
    <property type="protein sequence ID" value="GAA2672572.1"/>
    <property type="molecule type" value="Genomic_DNA"/>
</dbReference>
<gene>
    <name evidence="3" type="ORF">GCM10010412_052660</name>
</gene>
<name>A0ABP6EN37_9ACTN</name>
<dbReference type="Proteomes" id="UP001501666">
    <property type="component" value="Unassembled WGS sequence"/>
</dbReference>
<feature type="domain" description="Ricin B lectin" evidence="2">
    <location>
        <begin position="26"/>
        <end position="169"/>
    </location>
</feature>
<reference evidence="4" key="1">
    <citation type="journal article" date="2019" name="Int. J. Syst. Evol. Microbiol.">
        <title>The Global Catalogue of Microorganisms (GCM) 10K type strain sequencing project: providing services to taxonomists for standard genome sequencing and annotation.</title>
        <authorList>
            <consortium name="The Broad Institute Genomics Platform"/>
            <consortium name="The Broad Institute Genome Sequencing Center for Infectious Disease"/>
            <person name="Wu L."/>
            <person name="Ma J."/>
        </authorList>
    </citation>
    <scope>NUCLEOTIDE SEQUENCE [LARGE SCALE GENOMIC DNA]</scope>
    <source>
        <strain evidence="4">JCM 6835</strain>
    </source>
</reference>
<dbReference type="SUPFAM" id="SSF50370">
    <property type="entry name" value="Ricin B-like lectins"/>
    <property type="match status" value="1"/>
</dbReference>
<keyword evidence="1" id="KW-0732">Signal</keyword>
<proteinExistence type="predicted"/>